<dbReference type="SUPFAM" id="SSF53335">
    <property type="entry name" value="S-adenosyl-L-methionine-dependent methyltransferases"/>
    <property type="match status" value="1"/>
</dbReference>
<dbReference type="InterPro" id="IPR006901">
    <property type="entry name" value="TrmK"/>
</dbReference>
<dbReference type="PANTHER" id="PTHR38451:SF1">
    <property type="entry name" value="TRNA (ADENINE(22)-N(1))-METHYLTRANSFERASE"/>
    <property type="match status" value="1"/>
</dbReference>
<dbReference type="PIRSF" id="PIRSF018637">
    <property type="entry name" value="TrmK"/>
    <property type="match status" value="1"/>
</dbReference>
<dbReference type="Proteomes" id="UP001597343">
    <property type="component" value="Unassembled WGS sequence"/>
</dbReference>
<organism evidence="1 2">
    <name type="scientific">Tumebacillus lipolyticus</name>
    <dbReference type="NCBI Taxonomy" id="1280370"/>
    <lineage>
        <taxon>Bacteria</taxon>
        <taxon>Bacillati</taxon>
        <taxon>Bacillota</taxon>
        <taxon>Bacilli</taxon>
        <taxon>Bacillales</taxon>
        <taxon>Alicyclobacillaceae</taxon>
        <taxon>Tumebacillus</taxon>
    </lineage>
</organism>
<evidence type="ECO:0000313" key="1">
    <source>
        <dbReference type="EMBL" id="MFD2171073.1"/>
    </source>
</evidence>
<dbReference type="RefSeq" id="WP_386047570.1">
    <property type="nucleotide sequence ID" value="NZ_JBHUIO010000008.1"/>
</dbReference>
<gene>
    <name evidence="1" type="ORF">ACFSOY_13920</name>
</gene>
<dbReference type="EMBL" id="JBHUIO010000008">
    <property type="protein sequence ID" value="MFD2171073.1"/>
    <property type="molecule type" value="Genomic_DNA"/>
</dbReference>
<dbReference type="Gene3D" id="3.40.50.150">
    <property type="entry name" value="Vaccinia Virus protein VP39"/>
    <property type="match status" value="1"/>
</dbReference>
<dbReference type="Gene3D" id="1.10.287.1890">
    <property type="match status" value="1"/>
</dbReference>
<dbReference type="InterPro" id="IPR029063">
    <property type="entry name" value="SAM-dependent_MTases_sf"/>
</dbReference>
<accession>A0ABW5A086</accession>
<dbReference type="PANTHER" id="PTHR38451">
    <property type="entry name" value="TRNA (ADENINE(22)-N(1))-METHYLTRANSFERASE"/>
    <property type="match status" value="1"/>
</dbReference>
<sequence length="232" mass="25375">MINISQRLARIASFVPVGVRVADIGSDHAYLPIYLVQRGIAVQAIAGEVNEGPFLGAERNVRSHGLKESISVRHGNGLAVLTAGEVDAITVSGMGGGTIREILANGIDKLEGVARLILSPQGDGDSLRRWLIEHGWQIVDEDMLEEDDKIYEIVVAERGEMVLADPLALEFGPLLLQRKHPLILARAEYELSKITLALKGLENARGESGQARRDALQQRRKQLEEVQAHVRS</sequence>
<keyword evidence="2" id="KW-1185">Reference proteome</keyword>
<name>A0ABW5A086_9BACL</name>
<evidence type="ECO:0000313" key="2">
    <source>
        <dbReference type="Proteomes" id="UP001597343"/>
    </source>
</evidence>
<protein>
    <submittedName>
        <fullName evidence="1">tRNA (Adenine(22)-N(1))-methyltransferase</fullName>
    </submittedName>
</protein>
<reference evidence="2" key="1">
    <citation type="journal article" date="2019" name="Int. J. Syst. Evol. Microbiol.">
        <title>The Global Catalogue of Microorganisms (GCM) 10K type strain sequencing project: providing services to taxonomists for standard genome sequencing and annotation.</title>
        <authorList>
            <consortium name="The Broad Institute Genomics Platform"/>
            <consortium name="The Broad Institute Genome Sequencing Center for Infectious Disease"/>
            <person name="Wu L."/>
            <person name="Ma J."/>
        </authorList>
    </citation>
    <scope>NUCLEOTIDE SEQUENCE [LARGE SCALE GENOMIC DNA]</scope>
    <source>
        <strain evidence="2">CGMCC 1.13574</strain>
    </source>
</reference>
<proteinExistence type="predicted"/>
<comment type="caution">
    <text evidence="1">The sequence shown here is derived from an EMBL/GenBank/DDBJ whole genome shotgun (WGS) entry which is preliminary data.</text>
</comment>
<dbReference type="Pfam" id="PF04816">
    <property type="entry name" value="TrmK"/>
    <property type="match status" value="1"/>
</dbReference>